<dbReference type="CDD" id="cd01449">
    <property type="entry name" value="TST_Repeat_2"/>
    <property type="match status" value="1"/>
</dbReference>
<dbReference type="InterPro" id="IPR036873">
    <property type="entry name" value="Rhodanese-like_dom_sf"/>
</dbReference>
<dbReference type="SUPFAM" id="SSF52821">
    <property type="entry name" value="Rhodanese/Cell cycle control phosphatase"/>
    <property type="match status" value="2"/>
</dbReference>
<feature type="domain" description="Rhodanese" evidence="3">
    <location>
        <begin position="17"/>
        <end position="138"/>
    </location>
</feature>
<evidence type="ECO:0000256" key="2">
    <source>
        <dbReference type="ARBA" id="ARBA00022737"/>
    </source>
</evidence>
<feature type="domain" description="Rhodanese" evidence="3">
    <location>
        <begin position="180"/>
        <end position="293"/>
    </location>
</feature>
<proteinExistence type="predicted"/>
<keyword evidence="2" id="KW-0677">Repeat</keyword>
<evidence type="ECO:0000256" key="1">
    <source>
        <dbReference type="ARBA" id="ARBA00022679"/>
    </source>
</evidence>
<dbReference type="SMART" id="SM00450">
    <property type="entry name" value="RHOD"/>
    <property type="match status" value="2"/>
</dbReference>
<reference evidence="4" key="1">
    <citation type="submission" date="2013-08" db="EMBL/GenBank/DDBJ databases">
        <authorList>
            <person name="Mendez C."/>
            <person name="Richter M."/>
            <person name="Ferrer M."/>
            <person name="Sanchez J."/>
        </authorList>
    </citation>
    <scope>NUCLEOTIDE SEQUENCE</scope>
</reference>
<dbReference type="AlphaFoldDB" id="T1BFR5"/>
<name>T1BFR5_9ZZZZ</name>
<dbReference type="CDD" id="cd01448">
    <property type="entry name" value="TST_Repeat_1"/>
    <property type="match status" value="1"/>
</dbReference>
<dbReference type="InterPro" id="IPR001763">
    <property type="entry name" value="Rhodanese-like_dom"/>
</dbReference>
<comment type="caution">
    <text evidence="4">The sequence shown here is derived from an EMBL/GenBank/DDBJ whole genome shotgun (WGS) entry which is preliminary data.</text>
</comment>
<keyword evidence="1 4" id="KW-0808">Transferase</keyword>
<dbReference type="InterPro" id="IPR045078">
    <property type="entry name" value="TST/MPST-like"/>
</dbReference>
<dbReference type="PANTHER" id="PTHR11364">
    <property type="entry name" value="THIOSULFATE SULFERTANSFERASE"/>
    <property type="match status" value="1"/>
</dbReference>
<dbReference type="EMBL" id="AUZX01009112">
    <property type="protein sequence ID" value="EQD52990.1"/>
    <property type="molecule type" value="Genomic_DNA"/>
</dbReference>
<organism evidence="4">
    <name type="scientific">mine drainage metagenome</name>
    <dbReference type="NCBI Taxonomy" id="410659"/>
    <lineage>
        <taxon>unclassified sequences</taxon>
        <taxon>metagenomes</taxon>
        <taxon>ecological metagenomes</taxon>
    </lineage>
</organism>
<dbReference type="GO" id="GO:0004792">
    <property type="term" value="F:thiosulfate-cyanide sulfurtransferase activity"/>
    <property type="evidence" value="ECO:0007669"/>
    <property type="project" value="TreeGrafter"/>
</dbReference>
<dbReference type="PROSITE" id="PS50206">
    <property type="entry name" value="RHODANESE_3"/>
    <property type="match status" value="2"/>
</dbReference>
<sequence length="295" mass="30913">MTIPETLIDAATLAALPAGAVLVVDCRFELADVEAGARAYRAAHVPGAVYANLDRDLSDQSRTAQGLGRHPLPSAAAFRATLQRWGWRRGLPVVAYDGHFGAIGAARLWWMLRTLGQPAAVLDGGWQAWAAAGLPQATGAAPGAAFSDAAASGRHFDAAASGQDFAAAIVYTDALQQQLAEDTVCLIDARAPERYRGEVEPLDPVAGHIPGAGNRPYAQNLQADGRFKPAAQLRAEWLALLGDATPASVVHSCGSGVSACHNLLAMEHAGLRGSRLYAPSWSGWVSDPKRPVARG</sequence>
<reference evidence="4" key="2">
    <citation type="journal article" date="2014" name="ISME J.">
        <title>Microbial stratification in low pH oxic and suboxic macroscopic growths along an acid mine drainage.</title>
        <authorList>
            <person name="Mendez-Garcia C."/>
            <person name="Mesa V."/>
            <person name="Sprenger R.R."/>
            <person name="Richter M."/>
            <person name="Diez M.S."/>
            <person name="Solano J."/>
            <person name="Bargiela R."/>
            <person name="Golyshina O.V."/>
            <person name="Manteca A."/>
            <person name="Ramos J.L."/>
            <person name="Gallego J.R."/>
            <person name="Llorente I."/>
            <person name="Martins Dos Santos V.A."/>
            <person name="Jensen O.N."/>
            <person name="Pelaez A.I."/>
            <person name="Sanchez J."/>
            <person name="Ferrer M."/>
        </authorList>
    </citation>
    <scope>NUCLEOTIDE SEQUENCE</scope>
</reference>
<dbReference type="Pfam" id="PF00581">
    <property type="entry name" value="Rhodanese"/>
    <property type="match status" value="2"/>
</dbReference>
<dbReference type="PANTHER" id="PTHR11364:SF27">
    <property type="entry name" value="SULFURTRANSFERASE"/>
    <property type="match status" value="1"/>
</dbReference>
<dbReference type="Gene3D" id="3.40.250.10">
    <property type="entry name" value="Rhodanese-like domain"/>
    <property type="match status" value="2"/>
</dbReference>
<gene>
    <name evidence="4" type="ORF">B1A_12531</name>
</gene>
<accession>T1BFR5</accession>
<protein>
    <submittedName>
        <fullName evidence="4">Thiosulfate sulfurtransferase</fullName>
    </submittedName>
</protein>
<evidence type="ECO:0000313" key="4">
    <source>
        <dbReference type="EMBL" id="EQD52990.1"/>
    </source>
</evidence>
<evidence type="ECO:0000259" key="3">
    <source>
        <dbReference type="PROSITE" id="PS50206"/>
    </source>
</evidence>